<evidence type="ECO:0000313" key="2">
    <source>
        <dbReference type="Proteomes" id="UP000265618"/>
    </source>
</evidence>
<keyword evidence="2" id="KW-1185">Reference proteome</keyword>
<protein>
    <submittedName>
        <fullName evidence="1">Uncharacterized protein</fullName>
    </submittedName>
</protein>
<evidence type="ECO:0000313" key="1">
    <source>
        <dbReference type="EMBL" id="GIQ91295.1"/>
    </source>
</evidence>
<sequence>MPGFSDCVDHRYRVELVPGSTVSGPAVNLSEPGGVMEGTVKHLSAEELYLKDAKCDYTYKGERVST</sequence>
<gene>
    <name evidence="1" type="ORF">KIPB_014477</name>
</gene>
<dbReference type="EMBL" id="BDIP01007462">
    <property type="protein sequence ID" value="GIQ91295.1"/>
    <property type="molecule type" value="Genomic_DNA"/>
</dbReference>
<reference evidence="1 2" key="1">
    <citation type="journal article" date="2018" name="PLoS ONE">
        <title>The draft genome of Kipferlia bialata reveals reductive genome evolution in fornicate parasites.</title>
        <authorList>
            <person name="Tanifuji G."/>
            <person name="Takabayashi S."/>
            <person name="Kume K."/>
            <person name="Takagi M."/>
            <person name="Nakayama T."/>
            <person name="Kamikawa R."/>
            <person name="Inagaki Y."/>
            <person name="Hashimoto T."/>
        </authorList>
    </citation>
    <scope>NUCLEOTIDE SEQUENCE [LARGE SCALE GENOMIC DNA]</scope>
    <source>
        <strain evidence="1">NY0173</strain>
    </source>
</reference>
<dbReference type="AlphaFoldDB" id="A0A9K3DAD0"/>
<accession>A0A9K3DAD0</accession>
<proteinExistence type="predicted"/>
<organism evidence="1 2">
    <name type="scientific">Kipferlia bialata</name>
    <dbReference type="NCBI Taxonomy" id="797122"/>
    <lineage>
        <taxon>Eukaryota</taxon>
        <taxon>Metamonada</taxon>
        <taxon>Carpediemonas-like organisms</taxon>
        <taxon>Kipferlia</taxon>
    </lineage>
</organism>
<dbReference type="Proteomes" id="UP000265618">
    <property type="component" value="Unassembled WGS sequence"/>
</dbReference>
<comment type="caution">
    <text evidence="1">The sequence shown here is derived from an EMBL/GenBank/DDBJ whole genome shotgun (WGS) entry which is preliminary data.</text>
</comment>
<name>A0A9K3DAD0_9EUKA</name>